<accession>A0A5B8RE28</accession>
<dbReference type="Pfam" id="PF00756">
    <property type="entry name" value="Esterase"/>
    <property type="match status" value="1"/>
</dbReference>
<organism evidence="4">
    <name type="scientific">uncultured organism</name>
    <dbReference type="NCBI Taxonomy" id="155900"/>
    <lineage>
        <taxon>unclassified sequences</taxon>
        <taxon>environmental samples</taxon>
    </lineage>
</organism>
<dbReference type="SUPFAM" id="SSF53474">
    <property type="entry name" value="alpha/beta-Hydrolases"/>
    <property type="match status" value="1"/>
</dbReference>
<evidence type="ECO:0000256" key="2">
    <source>
        <dbReference type="ARBA" id="ARBA00022801"/>
    </source>
</evidence>
<proteinExistence type="inferred from homology"/>
<reference evidence="4" key="1">
    <citation type="submission" date="2019-06" db="EMBL/GenBank/DDBJ databases">
        <authorList>
            <person name="Murdoch R.W."/>
            <person name="Fathepure B."/>
        </authorList>
    </citation>
    <scope>NUCLEOTIDE SEQUENCE</scope>
</reference>
<dbReference type="PANTHER" id="PTHR40841">
    <property type="entry name" value="SIDEROPHORE TRIACETYLFUSARININE C ESTERASE"/>
    <property type="match status" value="1"/>
</dbReference>
<comment type="similarity">
    <text evidence="1">Belongs to the esterase D family.</text>
</comment>
<protein>
    <submittedName>
        <fullName evidence="4">Ferri-bacillibactin esterase BesA</fullName>
        <ecNumber evidence="4">3.1.-.-</ecNumber>
    </submittedName>
</protein>
<dbReference type="GO" id="GO:0016788">
    <property type="term" value="F:hydrolase activity, acting on ester bonds"/>
    <property type="evidence" value="ECO:0007669"/>
    <property type="project" value="TreeGrafter"/>
</dbReference>
<feature type="region of interest" description="Disordered" evidence="3">
    <location>
        <begin position="115"/>
        <end position="137"/>
    </location>
</feature>
<gene>
    <name evidence="4" type="primary">besA_1</name>
    <name evidence="4" type="ORF">KBTEX_02068</name>
</gene>
<dbReference type="InterPro" id="IPR029058">
    <property type="entry name" value="AB_hydrolase_fold"/>
</dbReference>
<sequence>MPLRPFAVALLTGILALGAGSTGADGRSSPPPVTLPGTAQIELTAGPDGGRPYRLLVSEPREEVEPPDDGYPVLFVLDGNAHFAAFHAARRLQKRFAATIVVGVGYPTDKPLDFERRSYDFSPPAPPSRNDPPQGGDAAFLETLSRHIVPAIAERYPVDRNRLSVFGHSFGGMFALHALFTRPGLFSDYVVASPSLWWQHDYLLDEERRFVARVKAGRVDVRDVSVLLVAGSRETPQTIQDARAQAKRLRPLSAHGLRTAFHLQPGEGHMSLPPAIVTRTLRQVFTARRY</sequence>
<dbReference type="InterPro" id="IPR000801">
    <property type="entry name" value="Esterase-like"/>
</dbReference>
<dbReference type="Gene3D" id="3.40.50.1820">
    <property type="entry name" value="alpha/beta hydrolase"/>
    <property type="match status" value="1"/>
</dbReference>
<evidence type="ECO:0000256" key="3">
    <source>
        <dbReference type="SAM" id="MobiDB-lite"/>
    </source>
</evidence>
<dbReference type="EC" id="3.1.-.-" evidence="4"/>
<name>A0A5B8RE28_9ZZZZ</name>
<evidence type="ECO:0000256" key="1">
    <source>
        <dbReference type="ARBA" id="ARBA00005622"/>
    </source>
</evidence>
<dbReference type="PANTHER" id="PTHR40841:SF2">
    <property type="entry name" value="SIDEROPHORE-DEGRADING ESTERASE (EUROFUNG)"/>
    <property type="match status" value="1"/>
</dbReference>
<dbReference type="AlphaFoldDB" id="A0A5B8RE28"/>
<evidence type="ECO:0000313" key="4">
    <source>
        <dbReference type="EMBL" id="QEA05744.1"/>
    </source>
</evidence>
<dbReference type="InterPro" id="IPR052558">
    <property type="entry name" value="Siderophore_Hydrolase_D"/>
</dbReference>
<dbReference type="EMBL" id="MN079109">
    <property type="protein sequence ID" value="QEA05744.1"/>
    <property type="molecule type" value="Genomic_DNA"/>
</dbReference>
<keyword evidence="2 4" id="KW-0378">Hydrolase</keyword>